<evidence type="ECO:0000313" key="1">
    <source>
        <dbReference type="EMBL" id="CAH3148550.1"/>
    </source>
</evidence>
<dbReference type="EMBL" id="CALNXI010000953">
    <property type="protein sequence ID" value="CAH3148550.1"/>
    <property type="molecule type" value="Genomic_DNA"/>
</dbReference>
<organism evidence="1 2">
    <name type="scientific">Porites evermanni</name>
    <dbReference type="NCBI Taxonomy" id="104178"/>
    <lineage>
        <taxon>Eukaryota</taxon>
        <taxon>Metazoa</taxon>
        <taxon>Cnidaria</taxon>
        <taxon>Anthozoa</taxon>
        <taxon>Hexacorallia</taxon>
        <taxon>Scleractinia</taxon>
        <taxon>Fungiina</taxon>
        <taxon>Poritidae</taxon>
        <taxon>Porites</taxon>
    </lineage>
</organism>
<accession>A0ABN8PQQ5</accession>
<reference evidence="1 2" key="1">
    <citation type="submission" date="2022-05" db="EMBL/GenBank/DDBJ databases">
        <authorList>
            <consortium name="Genoscope - CEA"/>
            <person name="William W."/>
        </authorList>
    </citation>
    <scope>NUCLEOTIDE SEQUENCE [LARGE SCALE GENOMIC DNA]</scope>
</reference>
<name>A0ABN8PQQ5_9CNID</name>
<feature type="non-terminal residue" evidence="1">
    <location>
        <position position="94"/>
    </location>
</feature>
<comment type="caution">
    <text evidence="1">The sequence shown here is derived from an EMBL/GenBank/DDBJ whole genome shotgun (WGS) entry which is preliminary data.</text>
</comment>
<gene>
    <name evidence="1" type="ORF">PEVE_00044628</name>
</gene>
<proteinExistence type="predicted"/>
<keyword evidence="2" id="KW-1185">Reference proteome</keyword>
<dbReference type="Proteomes" id="UP001159427">
    <property type="component" value="Unassembled WGS sequence"/>
</dbReference>
<sequence length="94" mass="10962">MTDLHQYTAHNYSIQTLNSTELSKEKLREVLAREKDRRFTYCPLYNSATVLPIHPETVKKRELTDSKALWRTNKGFIFPGKKTSMVSNVHPKKP</sequence>
<dbReference type="PANTHER" id="PTHR33667">
    <property type="entry name" value="SI:DKEY-57N24.6"/>
    <property type="match status" value="1"/>
</dbReference>
<evidence type="ECO:0000313" key="2">
    <source>
        <dbReference type="Proteomes" id="UP001159427"/>
    </source>
</evidence>
<protein>
    <submittedName>
        <fullName evidence="1">Uncharacterized protein</fullName>
    </submittedName>
</protein>
<dbReference type="PANTHER" id="PTHR33667:SF7">
    <property type="entry name" value="RIKEN CDNA 1810020O05 GENE"/>
    <property type="match status" value="1"/>
</dbReference>